<evidence type="ECO:0000256" key="2">
    <source>
        <dbReference type="SAM" id="MobiDB-lite"/>
    </source>
</evidence>
<evidence type="ECO:0000259" key="3">
    <source>
        <dbReference type="PROSITE" id="PS50164"/>
    </source>
</evidence>
<dbReference type="CDD" id="cd10448">
    <property type="entry name" value="GIY-YIG_unchar_3"/>
    <property type="match status" value="1"/>
</dbReference>
<dbReference type="SUPFAM" id="SSF82771">
    <property type="entry name" value="GIY-YIG endonuclease"/>
    <property type="match status" value="1"/>
</dbReference>
<dbReference type="Proteomes" id="UP000176603">
    <property type="component" value="Unassembled WGS sequence"/>
</dbReference>
<proteinExistence type="inferred from homology"/>
<dbReference type="SMART" id="SM00465">
    <property type="entry name" value="GIYc"/>
    <property type="match status" value="1"/>
</dbReference>
<dbReference type="PANTHER" id="PTHR34477:SF5">
    <property type="entry name" value="BSL5627 PROTEIN"/>
    <property type="match status" value="1"/>
</dbReference>
<evidence type="ECO:0000313" key="4">
    <source>
        <dbReference type="EMBL" id="OGL79549.1"/>
    </source>
</evidence>
<evidence type="ECO:0000313" key="5">
    <source>
        <dbReference type="Proteomes" id="UP000176603"/>
    </source>
</evidence>
<evidence type="ECO:0000256" key="1">
    <source>
        <dbReference type="ARBA" id="ARBA00007435"/>
    </source>
</evidence>
<organism evidence="4 5">
    <name type="scientific">Candidatus Uhrbacteria bacterium RIFCSPHIGHO2_12_FULL_60_25</name>
    <dbReference type="NCBI Taxonomy" id="1802399"/>
    <lineage>
        <taxon>Bacteria</taxon>
        <taxon>Candidatus Uhriibacteriota</taxon>
    </lineage>
</organism>
<sequence>MANDSFKSFRPRPSDGRAEEPLSKRNRLLDINTSSRLDILFRQMTESDQLMYVYFMASDSGTLYLGVTNNIVTRAHQHRTRFNNGFSNRYSCHRLVYFEIHVTAGEAIEREKQIKKWNRSKKERLIRTLNPKWLDLMLMLPGTENVVETESGSSARPSDGLGRNDS</sequence>
<comment type="caution">
    <text evidence="4">The sequence shown here is derived from an EMBL/GenBank/DDBJ whole genome shotgun (WGS) entry which is preliminary data.</text>
</comment>
<feature type="compositionally biased region" description="Polar residues" evidence="2">
    <location>
        <begin position="147"/>
        <end position="156"/>
    </location>
</feature>
<feature type="compositionally biased region" description="Basic and acidic residues" evidence="2">
    <location>
        <begin position="12"/>
        <end position="21"/>
    </location>
</feature>
<feature type="region of interest" description="Disordered" evidence="2">
    <location>
        <begin position="1"/>
        <end position="21"/>
    </location>
</feature>
<dbReference type="InterPro" id="IPR000305">
    <property type="entry name" value="GIY-YIG_endonuc"/>
</dbReference>
<reference evidence="4 5" key="1">
    <citation type="journal article" date="2016" name="Nat. Commun.">
        <title>Thousands of microbial genomes shed light on interconnected biogeochemical processes in an aquifer system.</title>
        <authorList>
            <person name="Anantharaman K."/>
            <person name="Brown C.T."/>
            <person name="Hug L.A."/>
            <person name="Sharon I."/>
            <person name="Castelle C.J."/>
            <person name="Probst A.J."/>
            <person name="Thomas B.C."/>
            <person name="Singh A."/>
            <person name="Wilkins M.J."/>
            <person name="Karaoz U."/>
            <person name="Brodie E.L."/>
            <person name="Williams K.H."/>
            <person name="Hubbard S.S."/>
            <person name="Banfield J.F."/>
        </authorList>
    </citation>
    <scope>NUCLEOTIDE SEQUENCE [LARGE SCALE GENOMIC DNA]</scope>
</reference>
<dbReference type="PANTHER" id="PTHR34477">
    <property type="entry name" value="UPF0213 PROTEIN YHBQ"/>
    <property type="match status" value="1"/>
</dbReference>
<comment type="similarity">
    <text evidence="1">Belongs to the UPF0213 family.</text>
</comment>
<dbReference type="EMBL" id="MGEH01000006">
    <property type="protein sequence ID" value="OGL79549.1"/>
    <property type="molecule type" value="Genomic_DNA"/>
</dbReference>
<dbReference type="STRING" id="1802399.A3E39_03360"/>
<dbReference type="InterPro" id="IPR050190">
    <property type="entry name" value="UPF0213_domain"/>
</dbReference>
<protein>
    <recommendedName>
        <fullName evidence="3">GIY-YIG domain-containing protein</fullName>
    </recommendedName>
</protein>
<dbReference type="AlphaFoldDB" id="A0A1F7UMR4"/>
<dbReference type="InterPro" id="IPR035901">
    <property type="entry name" value="GIY-YIG_endonuc_sf"/>
</dbReference>
<dbReference type="Pfam" id="PF01541">
    <property type="entry name" value="GIY-YIG"/>
    <property type="match status" value="1"/>
</dbReference>
<name>A0A1F7UMR4_9BACT</name>
<feature type="region of interest" description="Disordered" evidence="2">
    <location>
        <begin position="147"/>
        <end position="166"/>
    </location>
</feature>
<gene>
    <name evidence="4" type="ORF">A3E39_03360</name>
</gene>
<dbReference type="PROSITE" id="PS50164">
    <property type="entry name" value="GIY_YIG"/>
    <property type="match status" value="1"/>
</dbReference>
<accession>A0A1F7UMR4</accession>
<feature type="domain" description="GIY-YIG" evidence="3">
    <location>
        <begin position="49"/>
        <end position="124"/>
    </location>
</feature>
<dbReference type="Gene3D" id="3.40.1440.10">
    <property type="entry name" value="GIY-YIG endonuclease"/>
    <property type="match status" value="1"/>
</dbReference>